<accession>A0A815B130</accession>
<feature type="domain" description="YitH/HolE acetyltransferase (GNAT)" evidence="1">
    <location>
        <begin position="2"/>
        <end position="85"/>
    </location>
</feature>
<dbReference type="Pfam" id="PF18014">
    <property type="entry name" value="Acetyltransf_18"/>
    <property type="match status" value="1"/>
</dbReference>
<evidence type="ECO:0000313" key="6">
    <source>
        <dbReference type="Proteomes" id="UP000663829"/>
    </source>
</evidence>
<sequence length="98" mass="11306">MSVIRRTIKAFNIGPLFAETYDFAKILINELLKLLPSTTTSPISIDVPRRNFQAVKLIEELHMKWEFDTTEMWTKQLPMGNDRTKINGVYGILSYDLG</sequence>
<protein>
    <recommendedName>
        <fullName evidence="1">YitH/HolE acetyltransferase (GNAT) domain-containing protein</fullName>
    </recommendedName>
</protein>
<dbReference type="Proteomes" id="UP000677228">
    <property type="component" value="Unassembled WGS sequence"/>
</dbReference>
<proteinExistence type="predicted"/>
<evidence type="ECO:0000259" key="1">
    <source>
        <dbReference type="Pfam" id="PF18014"/>
    </source>
</evidence>
<reference evidence="3" key="1">
    <citation type="submission" date="2021-02" db="EMBL/GenBank/DDBJ databases">
        <authorList>
            <person name="Nowell W R."/>
        </authorList>
    </citation>
    <scope>NUCLEOTIDE SEQUENCE</scope>
</reference>
<dbReference type="EMBL" id="CAJNOQ010011045">
    <property type="protein sequence ID" value="CAF1267259.1"/>
    <property type="molecule type" value="Genomic_DNA"/>
</dbReference>
<keyword evidence="6" id="KW-1185">Reference proteome</keyword>
<gene>
    <name evidence="3" type="ORF">GPM918_LOCUS26901</name>
    <name evidence="2" type="ORF">OVA965_LOCUS26477</name>
    <name evidence="4" type="ORF">SRO942_LOCUS27132</name>
    <name evidence="5" type="ORF">TMI583_LOCUS27219</name>
</gene>
<evidence type="ECO:0000313" key="3">
    <source>
        <dbReference type="EMBL" id="CAF1267259.1"/>
    </source>
</evidence>
<dbReference type="EMBL" id="CAJOBC010021583">
    <property type="protein sequence ID" value="CAF4051631.1"/>
    <property type="molecule type" value="Genomic_DNA"/>
</dbReference>
<evidence type="ECO:0000313" key="4">
    <source>
        <dbReference type="EMBL" id="CAF4051631.1"/>
    </source>
</evidence>
<evidence type="ECO:0000313" key="5">
    <source>
        <dbReference type="EMBL" id="CAF4062640.1"/>
    </source>
</evidence>
<dbReference type="Proteomes" id="UP000663829">
    <property type="component" value="Unassembled WGS sequence"/>
</dbReference>
<dbReference type="Proteomes" id="UP000682733">
    <property type="component" value="Unassembled WGS sequence"/>
</dbReference>
<dbReference type="EMBL" id="CAJNOK010016991">
    <property type="protein sequence ID" value="CAF1255558.1"/>
    <property type="molecule type" value="Genomic_DNA"/>
</dbReference>
<name>A0A815B130_9BILA</name>
<dbReference type="OrthoDB" id="5771378at2759"/>
<organism evidence="3 6">
    <name type="scientific">Didymodactylos carnosus</name>
    <dbReference type="NCBI Taxonomy" id="1234261"/>
    <lineage>
        <taxon>Eukaryota</taxon>
        <taxon>Metazoa</taxon>
        <taxon>Spiralia</taxon>
        <taxon>Gnathifera</taxon>
        <taxon>Rotifera</taxon>
        <taxon>Eurotatoria</taxon>
        <taxon>Bdelloidea</taxon>
        <taxon>Philodinida</taxon>
        <taxon>Philodinidae</taxon>
        <taxon>Didymodactylos</taxon>
    </lineage>
</organism>
<dbReference type="InterPro" id="IPR041496">
    <property type="entry name" value="YitH/HolE_GNAT"/>
</dbReference>
<dbReference type="Proteomes" id="UP000681722">
    <property type="component" value="Unassembled WGS sequence"/>
</dbReference>
<dbReference type="AlphaFoldDB" id="A0A815B130"/>
<evidence type="ECO:0000313" key="2">
    <source>
        <dbReference type="EMBL" id="CAF1255558.1"/>
    </source>
</evidence>
<comment type="caution">
    <text evidence="3">The sequence shown here is derived from an EMBL/GenBank/DDBJ whole genome shotgun (WGS) entry which is preliminary data.</text>
</comment>
<dbReference type="EMBL" id="CAJOBA010038547">
    <property type="protein sequence ID" value="CAF4062640.1"/>
    <property type="molecule type" value="Genomic_DNA"/>
</dbReference>
<dbReference type="Gene3D" id="3.40.630.90">
    <property type="match status" value="1"/>
</dbReference>